<keyword evidence="3 6" id="KW-0378">Hydrolase</keyword>
<evidence type="ECO:0000256" key="6">
    <source>
        <dbReference type="PROSITE-ProRule" id="PRU01240"/>
    </source>
</evidence>
<dbReference type="Proteomes" id="UP000253495">
    <property type="component" value="Unassembled WGS sequence"/>
</dbReference>
<dbReference type="PANTHER" id="PTHR43806">
    <property type="entry name" value="PEPTIDASE S8"/>
    <property type="match status" value="1"/>
</dbReference>
<feature type="region of interest" description="Disordered" evidence="7">
    <location>
        <begin position="99"/>
        <end position="130"/>
    </location>
</feature>
<dbReference type="AlphaFoldDB" id="A0A368VCA9"/>
<evidence type="ECO:0000256" key="3">
    <source>
        <dbReference type="ARBA" id="ARBA00022801"/>
    </source>
</evidence>
<dbReference type="PRINTS" id="PR00723">
    <property type="entry name" value="SUBTILISIN"/>
</dbReference>
<feature type="chain" id="PRO_5038508809" evidence="8">
    <location>
        <begin position="29"/>
        <end position="498"/>
    </location>
</feature>
<organism evidence="10 11">
    <name type="scientific">Halopolyspora algeriensis</name>
    <dbReference type="NCBI Taxonomy" id="1500506"/>
    <lineage>
        <taxon>Bacteria</taxon>
        <taxon>Bacillati</taxon>
        <taxon>Actinomycetota</taxon>
        <taxon>Actinomycetes</taxon>
        <taxon>Actinomycetes incertae sedis</taxon>
        <taxon>Halopolyspora</taxon>
    </lineage>
</organism>
<gene>
    <name evidence="10" type="ORF">DFQ14_11933</name>
</gene>
<name>A0A368VCA9_9ACTN</name>
<dbReference type="InterPro" id="IPR036852">
    <property type="entry name" value="Peptidase_S8/S53_dom_sf"/>
</dbReference>
<dbReference type="PANTHER" id="PTHR43806:SF11">
    <property type="entry name" value="CEREVISIN-RELATED"/>
    <property type="match status" value="1"/>
</dbReference>
<evidence type="ECO:0000256" key="5">
    <source>
        <dbReference type="PIRSR" id="PIRSR615500-1"/>
    </source>
</evidence>
<keyword evidence="4 6" id="KW-0720">Serine protease</keyword>
<dbReference type="Gene3D" id="3.40.50.200">
    <property type="entry name" value="Peptidase S8/S53 domain"/>
    <property type="match status" value="1"/>
</dbReference>
<evidence type="ECO:0000259" key="9">
    <source>
        <dbReference type="Pfam" id="PF00082"/>
    </source>
</evidence>
<sequence>MSLREMRHNPLRIVGSALALSLLVPATAAGAPEQASAATAAPAHFIVLGPTGESLQTTGDSVRDTGGTVVQSWPEIGVVLATSTDPGFAEAVRDEPAVDGAGASRNLAEQRPDNKRASTIEKVSGTAEPQATIAGAEREPLESEQWDMRMIRSPKAHTVSEGSEDITVGVLDFGIDPTHPDLAPNLDMSKSVSCVDNGIPDTSVEAWAPTGIQQSHGSHVAGSIAAARNDVGIAGVAPNVKLASIRVVSDEGFIYPGAAICGFMWAAEHGIDVTNSSYYVDPWQLWCRKDPDQAAAAEAVRRAVAYAQDHDIVNVVAAGNSNWDLHKPVHDTTSPNNGGPTQDRWAGPNCAVLPGELPGVVTVSAVGPEQEKSFYSNYGIQEIDVTAPGGDSEQTPATPSGNGLVLSTLAGGGWGYMQGTSMASPHAAGVVALIRSTHPDWTAAQVKDAMATQADSLPCPKGYDTDGDGERDAQCNGGRTGAGFYGAGLIDALDAVRR</sequence>
<dbReference type="GO" id="GO:0004252">
    <property type="term" value="F:serine-type endopeptidase activity"/>
    <property type="evidence" value="ECO:0007669"/>
    <property type="project" value="UniProtKB-UniRule"/>
</dbReference>
<dbReference type="SUPFAM" id="SSF52743">
    <property type="entry name" value="Subtilisin-like"/>
    <property type="match status" value="1"/>
</dbReference>
<dbReference type="InterPro" id="IPR022398">
    <property type="entry name" value="Peptidase_S8_His-AS"/>
</dbReference>
<protein>
    <submittedName>
        <fullName evidence="10">Subtilase family protein</fullName>
    </submittedName>
</protein>
<dbReference type="InterPro" id="IPR023828">
    <property type="entry name" value="Peptidase_S8_Ser-AS"/>
</dbReference>
<comment type="caution">
    <text evidence="10">The sequence shown here is derived from an EMBL/GenBank/DDBJ whole genome shotgun (WGS) entry which is preliminary data.</text>
</comment>
<evidence type="ECO:0000256" key="1">
    <source>
        <dbReference type="ARBA" id="ARBA00011073"/>
    </source>
</evidence>
<accession>A0A368VCA9</accession>
<feature type="active site" description="Charge relay system" evidence="5 6">
    <location>
        <position position="216"/>
    </location>
</feature>
<evidence type="ECO:0000256" key="7">
    <source>
        <dbReference type="SAM" id="MobiDB-lite"/>
    </source>
</evidence>
<dbReference type="InterPro" id="IPR000209">
    <property type="entry name" value="Peptidase_S8/S53_dom"/>
</dbReference>
<dbReference type="InterPro" id="IPR050131">
    <property type="entry name" value="Peptidase_S8_subtilisin-like"/>
</dbReference>
<dbReference type="InterPro" id="IPR015500">
    <property type="entry name" value="Peptidase_S8_subtilisin-rel"/>
</dbReference>
<feature type="active site" description="Charge relay system" evidence="5 6">
    <location>
        <position position="421"/>
    </location>
</feature>
<dbReference type="PROSITE" id="PS00138">
    <property type="entry name" value="SUBTILASE_SER"/>
    <property type="match status" value="1"/>
</dbReference>
<feature type="domain" description="Peptidase S8/S53" evidence="9">
    <location>
        <begin position="164"/>
        <end position="460"/>
    </location>
</feature>
<feature type="signal peptide" evidence="8">
    <location>
        <begin position="1"/>
        <end position="28"/>
    </location>
</feature>
<dbReference type="GO" id="GO:0006508">
    <property type="term" value="P:proteolysis"/>
    <property type="evidence" value="ECO:0007669"/>
    <property type="project" value="UniProtKB-KW"/>
</dbReference>
<keyword evidence="2 6" id="KW-0645">Protease</keyword>
<feature type="compositionally biased region" description="Basic and acidic residues" evidence="7">
    <location>
        <begin position="108"/>
        <end position="119"/>
    </location>
</feature>
<evidence type="ECO:0000313" key="10">
    <source>
        <dbReference type="EMBL" id="RCW38829.1"/>
    </source>
</evidence>
<keyword evidence="8" id="KW-0732">Signal</keyword>
<comment type="similarity">
    <text evidence="1 6">Belongs to the peptidase S8 family.</text>
</comment>
<dbReference type="Pfam" id="PF00082">
    <property type="entry name" value="Peptidase_S8"/>
    <property type="match status" value="1"/>
</dbReference>
<feature type="active site" description="Charge relay system" evidence="5 6">
    <location>
        <position position="172"/>
    </location>
</feature>
<evidence type="ECO:0000256" key="8">
    <source>
        <dbReference type="SAM" id="SignalP"/>
    </source>
</evidence>
<dbReference type="PROSITE" id="PS00137">
    <property type="entry name" value="SUBTILASE_HIS"/>
    <property type="match status" value="1"/>
</dbReference>
<dbReference type="EMBL" id="QPJC01000019">
    <property type="protein sequence ID" value="RCW38829.1"/>
    <property type="molecule type" value="Genomic_DNA"/>
</dbReference>
<evidence type="ECO:0000313" key="11">
    <source>
        <dbReference type="Proteomes" id="UP000253495"/>
    </source>
</evidence>
<evidence type="ECO:0000256" key="2">
    <source>
        <dbReference type="ARBA" id="ARBA00022670"/>
    </source>
</evidence>
<proteinExistence type="inferred from homology"/>
<keyword evidence="11" id="KW-1185">Reference proteome</keyword>
<reference evidence="10 11" key="1">
    <citation type="submission" date="2018-07" db="EMBL/GenBank/DDBJ databases">
        <title>Genomic Encyclopedia of Type Strains, Phase III (KMG-III): the genomes of soil and plant-associated and newly described type strains.</title>
        <authorList>
            <person name="Whitman W."/>
        </authorList>
    </citation>
    <scope>NUCLEOTIDE SEQUENCE [LARGE SCALE GENOMIC DNA]</scope>
    <source>
        <strain evidence="10 11">CECT 8575</strain>
    </source>
</reference>
<dbReference type="PROSITE" id="PS51892">
    <property type="entry name" value="SUBTILASE"/>
    <property type="match status" value="1"/>
</dbReference>
<evidence type="ECO:0000256" key="4">
    <source>
        <dbReference type="ARBA" id="ARBA00022825"/>
    </source>
</evidence>